<dbReference type="InterPro" id="IPR000609">
    <property type="entry name" value="7TM_GPCR_serpentine_rcpt_Srg"/>
</dbReference>
<accession>A0A8R1U8E0</accession>
<keyword evidence="4 6" id="KW-1133">Transmembrane helix</keyword>
<feature type="transmembrane region" description="Helical" evidence="6">
    <location>
        <begin position="128"/>
        <end position="148"/>
    </location>
</feature>
<reference evidence="7" key="2">
    <citation type="submission" date="2022-06" db="UniProtKB">
        <authorList>
            <consortium name="EnsemblMetazoa"/>
        </authorList>
    </citation>
    <scope>IDENTIFICATION</scope>
    <source>
        <strain evidence="7">PS312</strain>
    </source>
</reference>
<sequence>MLFSDVPIIIFAVYIPPLIVLYILELIAIVKYRKQAFSSSFFKIFAVLAVVNIASCLLGSFVFRLNLYPLVNGFYANLMAHSQWLTAAYVGAYYLNCVSEALGALLATNRFTALFFPLHHNQIWHWRTLGASVLLCCLVSLAPVWFTFDNTTAFVPHAERGIDYFVGSIWFNMALVTVCCTGLSTLLYIACAVRMCVSQGTRNRKAERNLFLTGFFSMLCSLPYMIAMLMFYINLTIGIDNGTFDPDLLSFFTFQLPWLTDLKYLTPGPMLLITNKSIRNKLMKMSSTSSNDTHSIHIESSNEFTNIGQLPPKQNRWLLLPPIIAMKNADLRMRNLLHNDRRSLSDSILRRYRQRPPMPFQMPLIN</sequence>
<gene>
    <name evidence="7" type="primary">WBGene00095817</name>
</gene>
<feature type="transmembrane region" description="Helical" evidence="6">
    <location>
        <begin position="41"/>
        <end position="63"/>
    </location>
</feature>
<name>A0A2A6CH20_PRIPA</name>
<keyword evidence="8" id="KW-1185">Reference proteome</keyword>
<evidence type="ECO:0000256" key="1">
    <source>
        <dbReference type="ARBA" id="ARBA00004141"/>
    </source>
</evidence>
<reference evidence="8" key="1">
    <citation type="journal article" date="2008" name="Nat. Genet.">
        <title>The Pristionchus pacificus genome provides a unique perspective on nematode lifestyle and parasitism.</title>
        <authorList>
            <person name="Dieterich C."/>
            <person name="Clifton S.W."/>
            <person name="Schuster L.N."/>
            <person name="Chinwalla A."/>
            <person name="Delehaunty K."/>
            <person name="Dinkelacker I."/>
            <person name="Fulton L."/>
            <person name="Fulton R."/>
            <person name="Godfrey J."/>
            <person name="Minx P."/>
            <person name="Mitreva M."/>
            <person name="Roeseler W."/>
            <person name="Tian H."/>
            <person name="Witte H."/>
            <person name="Yang S.P."/>
            <person name="Wilson R.K."/>
            <person name="Sommer R.J."/>
        </authorList>
    </citation>
    <scope>NUCLEOTIDE SEQUENCE [LARGE SCALE GENOMIC DNA]</scope>
    <source>
        <strain evidence="8">PS312</strain>
    </source>
</reference>
<dbReference type="GO" id="GO:0004888">
    <property type="term" value="F:transmembrane signaling receptor activity"/>
    <property type="evidence" value="ECO:0007669"/>
    <property type="project" value="InterPro"/>
</dbReference>
<accession>A0A2A6CH20</accession>
<evidence type="ECO:0000313" key="8">
    <source>
        <dbReference type="Proteomes" id="UP000005239"/>
    </source>
</evidence>
<comment type="subcellular location">
    <subcellularLocation>
        <location evidence="1">Membrane</location>
        <topology evidence="1">Multi-pass membrane protein</topology>
    </subcellularLocation>
</comment>
<evidence type="ECO:0000256" key="5">
    <source>
        <dbReference type="ARBA" id="ARBA00023136"/>
    </source>
</evidence>
<evidence type="ECO:0000256" key="3">
    <source>
        <dbReference type="ARBA" id="ARBA00022692"/>
    </source>
</evidence>
<evidence type="ECO:0000256" key="6">
    <source>
        <dbReference type="RuleBase" id="RU280813"/>
    </source>
</evidence>
<dbReference type="Pfam" id="PF02118">
    <property type="entry name" value="Srg"/>
    <property type="match status" value="1"/>
</dbReference>
<dbReference type="EnsemblMetazoa" id="PPA06263.1">
    <property type="protein sequence ID" value="PPA06263.1"/>
    <property type="gene ID" value="WBGene00095817"/>
</dbReference>
<proteinExistence type="inferred from homology"/>
<dbReference type="AlphaFoldDB" id="A0A2A6CH20"/>
<dbReference type="OrthoDB" id="5866624at2759"/>
<dbReference type="GO" id="GO:0016020">
    <property type="term" value="C:membrane"/>
    <property type="evidence" value="ECO:0007669"/>
    <property type="project" value="UniProtKB-SubCell"/>
</dbReference>
<feature type="transmembrane region" description="Helical" evidence="6">
    <location>
        <begin position="210"/>
        <end position="233"/>
    </location>
</feature>
<dbReference type="InterPro" id="IPR051119">
    <property type="entry name" value="Nematode_SR-like"/>
</dbReference>
<comment type="similarity">
    <text evidence="2 6">Belongs to the nematode receptor-like protein srg family.</text>
</comment>
<organism evidence="7 8">
    <name type="scientific">Pristionchus pacificus</name>
    <name type="common">Parasitic nematode worm</name>
    <dbReference type="NCBI Taxonomy" id="54126"/>
    <lineage>
        <taxon>Eukaryota</taxon>
        <taxon>Metazoa</taxon>
        <taxon>Ecdysozoa</taxon>
        <taxon>Nematoda</taxon>
        <taxon>Chromadorea</taxon>
        <taxon>Rhabditida</taxon>
        <taxon>Rhabditina</taxon>
        <taxon>Diplogasteromorpha</taxon>
        <taxon>Diplogasteroidea</taxon>
        <taxon>Neodiplogasteridae</taxon>
        <taxon>Pristionchus</taxon>
    </lineage>
</organism>
<dbReference type="SUPFAM" id="SSF81321">
    <property type="entry name" value="Family A G protein-coupled receptor-like"/>
    <property type="match status" value="1"/>
</dbReference>
<evidence type="ECO:0000256" key="4">
    <source>
        <dbReference type="ARBA" id="ARBA00022989"/>
    </source>
</evidence>
<feature type="transmembrane region" description="Helical" evidence="6">
    <location>
        <begin position="83"/>
        <end position="107"/>
    </location>
</feature>
<dbReference type="Proteomes" id="UP000005239">
    <property type="component" value="Unassembled WGS sequence"/>
</dbReference>
<dbReference type="Gene3D" id="1.20.1070.10">
    <property type="entry name" value="Rhodopsin 7-helix transmembrane proteins"/>
    <property type="match status" value="1"/>
</dbReference>
<feature type="transmembrane region" description="Helical" evidence="6">
    <location>
        <begin position="168"/>
        <end position="189"/>
    </location>
</feature>
<protein>
    <recommendedName>
        <fullName evidence="6">Serpentine receptor class gamma</fullName>
    </recommendedName>
</protein>
<evidence type="ECO:0000256" key="2">
    <source>
        <dbReference type="ARBA" id="ARBA00005692"/>
    </source>
</evidence>
<dbReference type="GO" id="GO:0007606">
    <property type="term" value="P:sensory perception of chemical stimulus"/>
    <property type="evidence" value="ECO:0007669"/>
    <property type="project" value="UniProtKB-UniRule"/>
</dbReference>
<evidence type="ECO:0000313" key="7">
    <source>
        <dbReference type="EnsemblMetazoa" id="PPA06263.1"/>
    </source>
</evidence>
<comment type="caution">
    <text evidence="6">Lacks conserved residue(s) required for the propagation of feature annotation.</text>
</comment>
<dbReference type="PANTHER" id="PTHR31627:SF42">
    <property type="entry name" value="G_PROTEIN_RECEP_F1_2 DOMAIN-CONTAINING PROTEIN-RELATED"/>
    <property type="match status" value="1"/>
</dbReference>
<keyword evidence="5 6" id="KW-0472">Membrane</keyword>
<dbReference type="PANTHER" id="PTHR31627">
    <property type="entry name" value="SERPENTINE RECEPTOR CLASS GAMMA-RELATED"/>
    <property type="match status" value="1"/>
</dbReference>
<feature type="transmembrane region" description="Helical" evidence="6">
    <location>
        <begin position="6"/>
        <end position="29"/>
    </location>
</feature>
<keyword evidence="3 6" id="KW-0812">Transmembrane</keyword>